<name>A0A978VEF9_ZIZJJ</name>
<organism evidence="1 2">
    <name type="scientific">Ziziphus jujuba var. spinosa</name>
    <dbReference type="NCBI Taxonomy" id="714518"/>
    <lineage>
        <taxon>Eukaryota</taxon>
        <taxon>Viridiplantae</taxon>
        <taxon>Streptophyta</taxon>
        <taxon>Embryophyta</taxon>
        <taxon>Tracheophyta</taxon>
        <taxon>Spermatophyta</taxon>
        <taxon>Magnoliopsida</taxon>
        <taxon>eudicotyledons</taxon>
        <taxon>Gunneridae</taxon>
        <taxon>Pentapetalae</taxon>
        <taxon>rosids</taxon>
        <taxon>fabids</taxon>
        <taxon>Rosales</taxon>
        <taxon>Rhamnaceae</taxon>
        <taxon>Paliureae</taxon>
        <taxon>Ziziphus</taxon>
    </lineage>
</organism>
<protein>
    <submittedName>
        <fullName evidence="1">Uncharacterized protein</fullName>
    </submittedName>
</protein>
<gene>
    <name evidence="1" type="ORF">FEM48_Zijuj05G0105000</name>
</gene>
<reference evidence="1" key="1">
    <citation type="journal article" date="2021" name="Front. Plant Sci.">
        <title>Chromosome-Scale Genome Assembly for Chinese Sour Jujube and Insights Into Its Genome Evolution and Domestication Signature.</title>
        <authorList>
            <person name="Shen L.-Y."/>
            <person name="Luo H."/>
            <person name="Wang X.-L."/>
            <person name="Wang X.-M."/>
            <person name="Qiu X.-J."/>
            <person name="Liu H."/>
            <person name="Zhou S.-S."/>
            <person name="Jia K.-H."/>
            <person name="Nie S."/>
            <person name="Bao Y.-T."/>
            <person name="Zhang R.-G."/>
            <person name="Yun Q.-Z."/>
            <person name="Chai Y.-H."/>
            <person name="Lu J.-Y."/>
            <person name="Li Y."/>
            <person name="Zhao S.-W."/>
            <person name="Mao J.-F."/>
            <person name="Jia S.-G."/>
            <person name="Mao Y.-M."/>
        </authorList>
    </citation>
    <scope>NUCLEOTIDE SEQUENCE</scope>
    <source>
        <strain evidence="1">AT0</strain>
        <tissue evidence="1">Leaf</tissue>
    </source>
</reference>
<evidence type="ECO:0000313" key="2">
    <source>
        <dbReference type="Proteomes" id="UP000813462"/>
    </source>
</evidence>
<dbReference type="Proteomes" id="UP000813462">
    <property type="component" value="Unassembled WGS sequence"/>
</dbReference>
<dbReference type="EMBL" id="JAEACU010000005">
    <property type="protein sequence ID" value="KAH7528748.1"/>
    <property type="molecule type" value="Genomic_DNA"/>
</dbReference>
<sequence length="297" mass="33421">MYTPSKKYVDGKLSYFDNCDPDKWKFGLRPLEINDDAMYIADLGNRFKVIDVYVEHPKVNPLLADIKGICDNTDNDVGVLYNDDALVSVPLEDPYVQSLDDPNVEPVNDAVISSHCVEKAISSHCAERKCATMVDNLTACSSNGGAVRGSSFVENDAGFVENDDIGANRGGLADNEAEDSQKVHLGELQQYIRKVALREYMLLISNPKMKLFTFQDKVKQDIIIDITKSQAFYKARVKANIKAAGDVAEQYIWLWDYCVEIVLYGGQLLTAVERDLNRQMYHTAYAVIETENRYSWS</sequence>
<comment type="caution">
    <text evidence="1">The sequence shown here is derived from an EMBL/GenBank/DDBJ whole genome shotgun (WGS) entry which is preliminary data.</text>
</comment>
<evidence type="ECO:0000313" key="1">
    <source>
        <dbReference type="EMBL" id="KAH7528748.1"/>
    </source>
</evidence>
<dbReference type="PANTHER" id="PTHR31973:SF187">
    <property type="entry name" value="MUTATOR TRANSPOSASE MUDRA PROTEIN"/>
    <property type="match status" value="1"/>
</dbReference>
<proteinExistence type="predicted"/>
<accession>A0A978VEF9</accession>
<dbReference type="AlphaFoldDB" id="A0A978VEF9"/>
<dbReference type="PANTHER" id="PTHR31973">
    <property type="entry name" value="POLYPROTEIN, PUTATIVE-RELATED"/>
    <property type="match status" value="1"/>
</dbReference>